<dbReference type="GeneID" id="28862828"/>
<dbReference type="PRINTS" id="PR00412">
    <property type="entry name" value="EPOXHYDRLASE"/>
</dbReference>
<sequence>MSRRYTHYLCPSQVFPDSYHSHNHTDINLPFFLIMAQAFGKLPGGVLKTPEEFTLRVPDQDLEEFKQLLKLSKIGPETWYNKQEGGRFGVTREWLIKAKDAWLKYDWRKQEDRINSFPNFKSKVENADLGTLDIHFTALFSNKKDAVPVIFMHGWPGSFLEFLPMLDLLVSKYTPDTLPYHVIVPSLPGYGLSADSIPLDKETTLDSVTASLHQLMLDLGFGGGYAAQGGDVGSFTARLLSGYKECKAFHVNMLFPEEQDIAGGTDGLSPQDLERLQRGRAWGSTGNAYALEHGTRPATIGLVLSASPLALLAWIGEKYLEWVDARQPLQLETILELVGLYWFTSTFPRSVYSYRPLAEGLAAGKSITIPTSKEIPFGYSAFHSEISYLPKQWAEKSYPNLKFYRTQDKGGHFAALEQPETFLQDIEDFLASVQVVSS</sequence>
<dbReference type="Pfam" id="PF06441">
    <property type="entry name" value="EHN"/>
    <property type="match status" value="1"/>
</dbReference>
<proteinExistence type="inferred from homology"/>
<dbReference type="InterPro" id="IPR000639">
    <property type="entry name" value="Epox_hydrolase-like"/>
</dbReference>
<name>A0A1B7YHM3_COLHI</name>
<organism evidence="4 5">
    <name type="scientific">Colletotrichum higginsianum (strain IMI 349063)</name>
    <name type="common">Crucifer anthracnose fungus</name>
    <dbReference type="NCBI Taxonomy" id="759273"/>
    <lineage>
        <taxon>Eukaryota</taxon>
        <taxon>Fungi</taxon>
        <taxon>Dikarya</taxon>
        <taxon>Ascomycota</taxon>
        <taxon>Pezizomycotina</taxon>
        <taxon>Sordariomycetes</taxon>
        <taxon>Hypocreomycetidae</taxon>
        <taxon>Glomerellales</taxon>
        <taxon>Glomerellaceae</taxon>
        <taxon>Colletotrichum</taxon>
        <taxon>Colletotrichum destructivum species complex</taxon>
    </lineage>
</organism>
<protein>
    <submittedName>
        <fullName evidence="4">Epoxide hydrolase</fullName>
    </submittedName>
</protein>
<dbReference type="RefSeq" id="XP_018159967.1">
    <property type="nucleotide sequence ID" value="XM_018298721.1"/>
</dbReference>
<dbReference type="VEuPathDB" id="FungiDB:CH63R_03746"/>
<dbReference type="PANTHER" id="PTHR21661">
    <property type="entry name" value="EPOXIDE HYDROLASE 1-RELATED"/>
    <property type="match status" value="1"/>
</dbReference>
<dbReference type="PIRSF" id="PIRSF001112">
    <property type="entry name" value="Epoxide_hydrolase"/>
    <property type="match status" value="1"/>
</dbReference>
<dbReference type="KEGG" id="chig:CH63R_03746"/>
<evidence type="ECO:0000313" key="5">
    <source>
        <dbReference type="Proteomes" id="UP000092177"/>
    </source>
</evidence>
<keyword evidence="5" id="KW-1185">Reference proteome</keyword>
<gene>
    <name evidence="4" type="ORF">CH63R_03746</name>
</gene>
<evidence type="ECO:0000256" key="2">
    <source>
        <dbReference type="ARBA" id="ARBA00022801"/>
    </source>
</evidence>
<dbReference type="GO" id="GO:0004301">
    <property type="term" value="F:epoxide hydrolase activity"/>
    <property type="evidence" value="ECO:0007669"/>
    <property type="project" value="TreeGrafter"/>
</dbReference>
<dbReference type="EMBL" id="LTAN01000003">
    <property type="protein sequence ID" value="OBR11450.1"/>
    <property type="molecule type" value="Genomic_DNA"/>
</dbReference>
<comment type="similarity">
    <text evidence="1">Belongs to the peptidase S33 family.</text>
</comment>
<dbReference type="InterPro" id="IPR010497">
    <property type="entry name" value="Epoxide_hydro_N"/>
</dbReference>
<evidence type="ECO:0000313" key="4">
    <source>
        <dbReference type="EMBL" id="OBR11450.1"/>
    </source>
</evidence>
<dbReference type="GO" id="GO:0097176">
    <property type="term" value="P:epoxide metabolic process"/>
    <property type="evidence" value="ECO:0007669"/>
    <property type="project" value="TreeGrafter"/>
</dbReference>
<dbReference type="PANTHER" id="PTHR21661:SF39">
    <property type="entry name" value="HYDROLASE, PUTATIVE (AFU_ORTHOLOGUE AFUA_3G08960)-RELATED"/>
    <property type="match status" value="1"/>
</dbReference>
<accession>A0A1B7YHM3</accession>
<dbReference type="AlphaFoldDB" id="A0A1B7YHM3"/>
<evidence type="ECO:0000256" key="1">
    <source>
        <dbReference type="ARBA" id="ARBA00010088"/>
    </source>
</evidence>
<comment type="caution">
    <text evidence="4">The sequence shown here is derived from an EMBL/GenBank/DDBJ whole genome shotgun (WGS) entry which is preliminary data.</text>
</comment>
<dbReference type="Proteomes" id="UP000092177">
    <property type="component" value="Chromosome 3"/>
</dbReference>
<dbReference type="SUPFAM" id="SSF53474">
    <property type="entry name" value="alpha/beta-Hydrolases"/>
    <property type="match status" value="1"/>
</dbReference>
<dbReference type="Gene3D" id="3.40.50.1820">
    <property type="entry name" value="alpha/beta hydrolase"/>
    <property type="match status" value="1"/>
</dbReference>
<reference evidence="5" key="1">
    <citation type="journal article" date="2017" name="BMC Genomics">
        <title>Gapless genome assembly of Colletotrichum higginsianum reveals chromosome structure and association of transposable elements with secondary metabolite gene clusters.</title>
        <authorList>
            <person name="Dallery J.-F."/>
            <person name="Lapalu N."/>
            <person name="Zampounis A."/>
            <person name="Pigne S."/>
            <person name="Luyten I."/>
            <person name="Amselem J."/>
            <person name="Wittenberg A.H.J."/>
            <person name="Zhou S."/>
            <person name="de Queiroz M.V."/>
            <person name="Robin G.P."/>
            <person name="Auger A."/>
            <person name="Hainaut M."/>
            <person name="Henrissat B."/>
            <person name="Kim K.-T."/>
            <person name="Lee Y.-H."/>
            <person name="Lespinet O."/>
            <person name="Schwartz D.C."/>
            <person name="Thon M.R."/>
            <person name="O'Connell R.J."/>
        </authorList>
    </citation>
    <scope>NUCLEOTIDE SEQUENCE [LARGE SCALE GENOMIC DNA]</scope>
    <source>
        <strain evidence="5">IMI 349063</strain>
    </source>
</reference>
<dbReference type="InterPro" id="IPR016292">
    <property type="entry name" value="Epoxide_hydrolase"/>
</dbReference>
<dbReference type="InterPro" id="IPR029058">
    <property type="entry name" value="AB_hydrolase_fold"/>
</dbReference>
<evidence type="ECO:0000259" key="3">
    <source>
        <dbReference type="Pfam" id="PF06441"/>
    </source>
</evidence>
<feature type="domain" description="Epoxide hydrolase N-terminal" evidence="3">
    <location>
        <begin position="51"/>
        <end position="162"/>
    </location>
</feature>
<dbReference type="OrthoDB" id="7130006at2759"/>
<keyword evidence="2 4" id="KW-0378">Hydrolase</keyword>